<dbReference type="InterPro" id="IPR017731">
    <property type="entry name" value="TssM1-like"/>
</dbReference>
<feature type="domain" description="IcmF-related" evidence="3">
    <location>
        <begin position="533"/>
        <end position="839"/>
    </location>
</feature>
<gene>
    <name evidence="5" type="primary">tssM</name>
    <name evidence="5" type="ORF">E4P82_00440</name>
</gene>
<accession>A0ABX1TEQ9</accession>
<dbReference type="Pfam" id="PF14331">
    <property type="entry name" value="IcmF-related_N"/>
    <property type="match status" value="1"/>
</dbReference>
<keyword evidence="2" id="KW-1133">Transmembrane helix</keyword>
<dbReference type="NCBIfam" id="TIGR03348">
    <property type="entry name" value="VI_IcmF"/>
    <property type="match status" value="1"/>
</dbReference>
<keyword evidence="2" id="KW-0472">Membrane</keyword>
<dbReference type="CDD" id="cd00882">
    <property type="entry name" value="Ras_like_GTPase"/>
    <property type="match status" value="1"/>
</dbReference>
<comment type="caution">
    <text evidence="5">The sequence shown here is derived from an EMBL/GenBank/DDBJ whole genome shotgun (WGS) entry which is preliminary data.</text>
</comment>
<feature type="region of interest" description="Disordered" evidence="1">
    <location>
        <begin position="838"/>
        <end position="859"/>
    </location>
</feature>
<dbReference type="Pfam" id="PF06761">
    <property type="entry name" value="IcmF-related"/>
    <property type="match status" value="1"/>
</dbReference>
<dbReference type="EMBL" id="SPMZ01000002">
    <property type="protein sequence ID" value="NMQ17802.1"/>
    <property type="molecule type" value="Genomic_DNA"/>
</dbReference>
<dbReference type="PANTHER" id="PTHR36153:SF1">
    <property type="entry name" value="TYPE VI SECRETION SYSTEM COMPONENT TSSM1"/>
    <property type="match status" value="1"/>
</dbReference>
<keyword evidence="2" id="KW-0812">Transmembrane</keyword>
<sequence length="923" mass="102794">MNKILNFFKSRWFIGITGFLAVAGLIWYLGPLIAVAGQTPLASDLGRIGTIMTVGGMYGLYQLLYYIDTLKRNRNMLADLAGQAGIGTGGTGGTGGTADQGAASDSEQAARERQKKKEEEAASAEEISTLKQGLDEALSVLKRAKLGGKTGRTQYLYQLPWYIIIGPPGSGKTTALINSGLRFPLGAGKVRGVGGTRNCDWWFTDEAVLLDTAGRYTTQDSHEEVDRAAWRGFLDLLKKHRRRRPINGAFIAISLADLMQQSEEERSAQALAIKQRVQELHEHFGIRFPIYVQFTKADLIAGFIEFFGDMGLEERAQVWGLTFPLDNSGNPEGVVEQFTAEFELLEQRLNDRLVQRLQEERDPQRRDLIYTLPQQFASLKQVADRFLKEAFRPSRYEERVLLRGVYFTSGTQEGTPIDRLMSSLATTFGLHRQTLSTFSGKGRSYFITRLLREVIFPEAEIAGANLKVERWRGWIQRGAYATALLVTVIAALLWLTSYARNEIYVRAVEKQRLEVERQIQALSPDQTDPAAALPLLTAARTIPGGYDDRNAGTPWLMGFGLYQGDKLGGEALAIYQRLLLQAFLPRIVLRLEERLRQNTDNTGTLYDTLKAYLMLDDAEHFDAKTVKDWMEQEWQANPPRGFTREQREQLSAHLDALLEQAPLQSPIALDSALIQRSRNQLNQVPLSQRIYERLKQRQRSAGTPPDIGLTLAAGPDTPRVFDRGSGQALNSGVPGLYTYKGYYQFFLDENPKLVAHLADESWILGQALQISSDPADRQRIAEGVCRLYLGDYLKQWQDLLGDVKIKTFNDPQEALDILQVLSGPASPLRTLIETVARETALDQPPPAPPETGKPTADRSLTDKIAGILGKSDATAADPLLQPCAIDPRLTGFDAQYRREIDASAAPFHPSIKPCPRSTICTAT</sequence>
<protein>
    <submittedName>
        <fullName evidence="5">Type VI secretion system membrane subunit TssM</fullName>
    </submittedName>
</protein>
<feature type="transmembrane region" description="Helical" evidence="2">
    <location>
        <begin position="48"/>
        <end position="67"/>
    </location>
</feature>
<feature type="compositionally biased region" description="Basic and acidic residues" evidence="1">
    <location>
        <begin position="108"/>
        <end position="120"/>
    </location>
</feature>
<evidence type="ECO:0000259" key="4">
    <source>
        <dbReference type="Pfam" id="PF14331"/>
    </source>
</evidence>
<dbReference type="InterPro" id="IPR053156">
    <property type="entry name" value="T6SS_TssM-like"/>
</dbReference>
<evidence type="ECO:0000256" key="2">
    <source>
        <dbReference type="SAM" id="Phobius"/>
    </source>
</evidence>
<dbReference type="InterPro" id="IPR009612">
    <property type="entry name" value="IcmF-rel"/>
</dbReference>
<dbReference type="PANTHER" id="PTHR36153">
    <property type="entry name" value="INNER MEMBRANE PROTEIN-RELATED"/>
    <property type="match status" value="1"/>
</dbReference>
<dbReference type="InterPro" id="IPR025743">
    <property type="entry name" value="TssM1_N"/>
</dbReference>
<feature type="transmembrane region" description="Helical" evidence="2">
    <location>
        <begin position="12"/>
        <end position="36"/>
    </location>
</feature>
<evidence type="ECO:0000259" key="3">
    <source>
        <dbReference type="Pfam" id="PF06761"/>
    </source>
</evidence>
<feature type="region of interest" description="Disordered" evidence="1">
    <location>
        <begin position="91"/>
        <end position="127"/>
    </location>
</feature>
<evidence type="ECO:0000313" key="5">
    <source>
        <dbReference type="EMBL" id="NMQ17802.1"/>
    </source>
</evidence>
<dbReference type="SUPFAM" id="SSF52540">
    <property type="entry name" value="P-loop containing nucleoside triphosphate hydrolases"/>
    <property type="match status" value="1"/>
</dbReference>
<reference evidence="5 6" key="1">
    <citation type="submission" date="2019-03" db="EMBL/GenBank/DDBJ databases">
        <title>Metabolic reconstructions from genomes of highly enriched 'Candidatus Accumulibacter' and 'Candidatus Competibacter' bioreactor populations.</title>
        <authorList>
            <person name="Annavajhala M.K."/>
            <person name="Welles L."/>
            <person name="Abbas B."/>
            <person name="Sorokin D."/>
            <person name="Park H."/>
            <person name="Van Loosdrecht M."/>
            <person name="Chandran K."/>
        </authorList>
    </citation>
    <scope>NUCLEOTIDE SEQUENCE [LARGE SCALE GENOMIC DNA]</scope>
    <source>
        <strain evidence="5 6">SBR_G</strain>
    </source>
</reference>
<feature type="domain" description="Type VI secretion system component TssM1 N-terminal" evidence="4">
    <location>
        <begin position="224"/>
        <end position="482"/>
    </location>
</feature>
<dbReference type="RefSeq" id="WP_169247057.1">
    <property type="nucleotide sequence ID" value="NZ_SPMZ01000002.1"/>
</dbReference>
<keyword evidence="6" id="KW-1185">Reference proteome</keyword>
<dbReference type="InterPro" id="IPR027417">
    <property type="entry name" value="P-loop_NTPase"/>
</dbReference>
<evidence type="ECO:0000256" key="1">
    <source>
        <dbReference type="SAM" id="MobiDB-lite"/>
    </source>
</evidence>
<evidence type="ECO:0000313" key="6">
    <source>
        <dbReference type="Proteomes" id="UP000760480"/>
    </source>
</evidence>
<organism evidence="5 6">
    <name type="scientific">Candidatus Competibacter phosphatis</name>
    <dbReference type="NCBI Taxonomy" id="221280"/>
    <lineage>
        <taxon>Bacteria</taxon>
        <taxon>Pseudomonadati</taxon>
        <taxon>Pseudomonadota</taxon>
        <taxon>Gammaproteobacteria</taxon>
        <taxon>Candidatus Competibacteraceae</taxon>
        <taxon>Candidatus Competibacter</taxon>
    </lineage>
</organism>
<dbReference type="Proteomes" id="UP000760480">
    <property type="component" value="Unassembled WGS sequence"/>
</dbReference>
<proteinExistence type="predicted"/>
<name>A0ABX1TEQ9_9GAMM</name>
<feature type="transmembrane region" description="Helical" evidence="2">
    <location>
        <begin position="479"/>
        <end position="499"/>
    </location>
</feature>